<dbReference type="Pfam" id="PF01039">
    <property type="entry name" value="Carboxyl_trans"/>
    <property type="match status" value="1"/>
</dbReference>
<dbReference type="GO" id="GO:0003989">
    <property type="term" value="F:acetyl-CoA carboxylase activity"/>
    <property type="evidence" value="ECO:0007669"/>
    <property type="project" value="InterPro"/>
</dbReference>
<dbReference type="OrthoDB" id="14612at2759"/>
<comment type="caution">
    <text evidence="2">The sequence shown here is derived from an EMBL/GenBank/DDBJ whole genome shotgun (WGS) entry which is preliminary data.</text>
</comment>
<dbReference type="EMBL" id="CAMKVN010004154">
    <property type="protein sequence ID" value="CAI2186463.1"/>
    <property type="molecule type" value="Genomic_DNA"/>
</dbReference>
<proteinExistence type="predicted"/>
<evidence type="ECO:0000313" key="2">
    <source>
        <dbReference type="EMBL" id="CAI2186463.1"/>
    </source>
</evidence>
<name>A0A9W4WUB2_9GLOM</name>
<accession>A0A9W4WUB2</accession>
<reference evidence="2" key="1">
    <citation type="submission" date="2022-08" db="EMBL/GenBank/DDBJ databases">
        <authorList>
            <person name="Kallberg Y."/>
            <person name="Tangrot J."/>
            <person name="Rosling A."/>
        </authorList>
    </citation>
    <scope>NUCLEOTIDE SEQUENCE</scope>
    <source>
        <strain evidence="2">Wild A</strain>
    </source>
</reference>
<evidence type="ECO:0000259" key="1">
    <source>
        <dbReference type="Pfam" id="PF01039"/>
    </source>
</evidence>
<evidence type="ECO:0000313" key="3">
    <source>
        <dbReference type="Proteomes" id="UP001153678"/>
    </source>
</evidence>
<dbReference type="PANTHER" id="PTHR45728">
    <property type="entry name" value="ACETYL-COA CARBOXYLASE, ISOFORM A"/>
    <property type="match status" value="1"/>
</dbReference>
<dbReference type="PANTHER" id="PTHR45728:SF3">
    <property type="entry name" value="ACETYL-COA CARBOXYLASE"/>
    <property type="match status" value="1"/>
</dbReference>
<dbReference type="InterPro" id="IPR049076">
    <property type="entry name" value="ACCA"/>
</dbReference>
<dbReference type="Proteomes" id="UP001153678">
    <property type="component" value="Unassembled WGS sequence"/>
</dbReference>
<dbReference type="GO" id="GO:0006633">
    <property type="term" value="P:fatty acid biosynthetic process"/>
    <property type="evidence" value="ECO:0007669"/>
    <property type="project" value="TreeGrafter"/>
</dbReference>
<dbReference type="InterPro" id="IPR034733">
    <property type="entry name" value="AcCoA_carboxyl_beta"/>
</dbReference>
<dbReference type="InterPro" id="IPR029045">
    <property type="entry name" value="ClpP/crotonase-like_dom_sf"/>
</dbReference>
<feature type="domain" description="Acetyl-coenzyme A carboxylase carboxyl transferase subunit beta" evidence="1">
    <location>
        <begin position="2"/>
        <end position="99"/>
    </location>
</feature>
<gene>
    <name evidence="2" type="ORF">FWILDA_LOCUS12589</name>
</gene>
<keyword evidence="3" id="KW-1185">Reference proteome</keyword>
<dbReference type="Gene3D" id="2.40.460.10">
    <property type="entry name" value="Biotin dependent carboxylase carboxyltransferase"/>
    <property type="match status" value="1"/>
</dbReference>
<dbReference type="AlphaFoldDB" id="A0A9W4WUB2"/>
<dbReference type="SUPFAM" id="SSF52096">
    <property type="entry name" value="ClpP/crotonase"/>
    <property type="match status" value="1"/>
</dbReference>
<dbReference type="GO" id="GO:0005739">
    <property type="term" value="C:mitochondrion"/>
    <property type="evidence" value="ECO:0007669"/>
    <property type="project" value="TreeGrafter"/>
</dbReference>
<organism evidence="2 3">
    <name type="scientific">Funneliformis geosporum</name>
    <dbReference type="NCBI Taxonomy" id="1117311"/>
    <lineage>
        <taxon>Eukaryota</taxon>
        <taxon>Fungi</taxon>
        <taxon>Fungi incertae sedis</taxon>
        <taxon>Mucoromycota</taxon>
        <taxon>Glomeromycotina</taxon>
        <taxon>Glomeromycetes</taxon>
        <taxon>Glomerales</taxon>
        <taxon>Glomeraceae</taxon>
        <taxon>Funneliformis</taxon>
    </lineage>
</organism>
<dbReference type="FunFam" id="2.40.460.10:FF:000001">
    <property type="entry name" value="Acetyl-CoA carboxylase 1"/>
    <property type="match status" value="1"/>
</dbReference>
<sequence length="137" mass="15512">MAANSGARIGLAEEVMNHFNVAWIDKGNPSKGIKYLYLDSEIYKQLHQNGRKSVITEEIVEEGEIRHTDIIGSKDGLGVESLKDSGLIAGITSRAYEVVELYINKLLNHVLKLYPIKMEKLEYDILIAYQKYVLDLE</sequence>
<protein>
    <submittedName>
        <fullName evidence="2">18319_t:CDS:1</fullName>
    </submittedName>
</protein>